<keyword evidence="1" id="KW-0472">Membrane</keyword>
<keyword evidence="1" id="KW-1133">Transmembrane helix</keyword>
<feature type="transmembrane region" description="Helical" evidence="1">
    <location>
        <begin position="81"/>
        <end position="105"/>
    </location>
</feature>
<dbReference type="EMBL" id="MCFE01000293">
    <property type="protein sequence ID" value="ORX92067.1"/>
    <property type="molecule type" value="Genomic_DNA"/>
</dbReference>
<evidence type="ECO:0000256" key="1">
    <source>
        <dbReference type="SAM" id="Phobius"/>
    </source>
</evidence>
<name>A0A1Y1Y231_9FUNG</name>
<feature type="transmembrane region" description="Helical" evidence="1">
    <location>
        <begin position="167"/>
        <end position="189"/>
    </location>
</feature>
<organism evidence="2 3">
    <name type="scientific">Basidiobolus meristosporus CBS 931.73</name>
    <dbReference type="NCBI Taxonomy" id="1314790"/>
    <lineage>
        <taxon>Eukaryota</taxon>
        <taxon>Fungi</taxon>
        <taxon>Fungi incertae sedis</taxon>
        <taxon>Zoopagomycota</taxon>
        <taxon>Entomophthoromycotina</taxon>
        <taxon>Basidiobolomycetes</taxon>
        <taxon>Basidiobolales</taxon>
        <taxon>Basidiobolaceae</taxon>
        <taxon>Basidiobolus</taxon>
    </lineage>
</organism>
<keyword evidence="3" id="KW-1185">Reference proteome</keyword>
<evidence type="ECO:0008006" key="4">
    <source>
        <dbReference type="Google" id="ProtNLM"/>
    </source>
</evidence>
<dbReference type="STRING" id="1314790.A0A1Y1Y231"/>
<reference evidence="2 3" key="1">
    <citation type="submission" date="2016-07" db="EMBL/GenBank/DDBJ databases">
        <title>Pervasive Adenine N6-methylation of Active Genes in Fungi.</title>
        <authorList>
            <consortium name="DOE Joint Genome Institute"/>
            <person name="Mondo S.J."/>
            <person name="Dannebaum R.O."/>
            <person name="Kuo R.C."/>
            <person name="Labutti K."/>
            <person name="Haridas S."/>
            <person name="Kuo A."/>
            <person name="Salamov A."/>
            <person name="Ahrendt S.R."/>
            <person name="Lipzen A."/>
            <person name="Sullivan W."/>
            <person name="Andreopoulos W.B."/>
            <person name="Clum A."/>
            <person name="Lindquist E."/>
            <person name="Daum C."/>
            <person name="Ramamoorthy G.K."/>
            <person name="Gryganskyi A."/>
            <person name="Culley D."/>
            <person name="Magnuson J.K."/>
            <person name="James T.Y."/>
            <person name="O'Malley M.A."/>
            <person name="Stajich J.E."/>
            <person name="Spatafora J.W."/>
            <person name="Visel A."/>
            <person name="Grigoriev I.V."/>
        </authorList>
    </citation>
    <scope>NUCLEOTIDE SEQUENCE [LARGE SCALE GENOMIC DNA]</scope>
    <source>
        <strain evidence="2 3">CBS 931.73</strain>
    </source>
</reference>
<evidence type="ECO:0000313" key="2">
    <source>
        <dbReference type="EMBL" id="ORX92067.1"/>
    </source>
</evidence>
<evidence type="ECO:0000313" key="3">
    <source>
        <dbReference type="Proteomes" id="UP000193498"/>
    </source>
</evidence>
<proteinExistence type="predicted"/>
<dbReference type="AlphaFoldDB" id="A0A1Y1Y231"/>
<sequence>MVVEWSEFDVALGVINGISLLFSVVGFALFLGLILSPKMRVQRVSFRTAGVLLFINVAHHTTEILCRAWREQPGFCGAIAWLNVFTASWLLLVGGLVAYNLIYVYVGRQKVTQPREIAYHAGTLLASILLGVPGIFLHRFGYDSAGRVCGYLAGGDLPAKMADWFTMFGWLTFSIVFAITITLRIRVDIHRKRLYSHRSELEFQVLVQRVSYYPTLTAMIGLLRCIVSSTPEAPTVLKQICFLVYSVQGILYLLLFLSDPDIKAALREIKDTLVYKYEFRREIHPQPNQQQTWFHKRLRKLWSRLPADSDELYIRSARPGAYSVYRESTYSLPTVPTSVFYASHSRSFGQESVDSLLGLPRIPKMSWKPQENELFRMV</sequence>
<comment type="caution">
    <text evidence="2">The sequence shown here is derived from an EMBL/GenBank/DDBJ whole genome shotgun (WGS) entry which is preliminary data.</text>
</comment>
<dbReference type="Proteomes" id="UP000193498">
    <property type="component" value="Unassembled WGS sequence"/>
</dbReference>
<dbReference type="InParanoid" id="A0A1Y1Y231"/>
<feature type="transmembrane region" description="Helical" evidence="1">
    <location>
        <begin position="12"/>
        <end position="35"/>
    </location>
</feature>
<gene>
    <name evidence="2" type="ORF">K493DRAFT_377492</name>
</gene>
<keyword evidence="1" id="KW-0812">Transmembrane</keyword>
<accession>A0A1Y1Y231</accession>
<feature type="transmembrane region" description="Helical" evidence="1">
    <location>
        <begin position="117"/>
        <end position="137"/>
    </location>
</feature>
<protein>
    <recommendedName>
        <fullName evidence="4">G-protein coupled receptors family 2 profile 2 domain-containing protein</fullName>
    </recommendedName>
</protein>